<organism evidence="1 2">
    <name type="scientific">Exophiala bonariae</name>
    <dbReference type="NCBI Taxonomy" id="1690606"/>
    <lineage>
        <taxon>Eukaryota</taxon>
        <taxon>Fungi</taxon>
        <taxon>Dikarya</taxon>
        <taxon>Ascomycota</taxon>
        <taxon>Pezizomycotina</taxon>
        <taxon>Eurotiomycetes</taxon>
        <taxon>Chaetothyriomycetidae</taxon>
        <taxon>Chaetothyriales</taxon>
        <taxon>Herpotrichiellaceae</taxon>
        <taxon>Exophiala</taxon>
    </lineage>
</organism>
<dbReference type="AlphaFoldDB" id="A0AAV9NLB5"/>
<dbReference type="Proteomes" id="UP001358417">
    <property type="component" value="Unassembled WGS sequence"/>
</dbReference>
<keyword evidence="2" id="KW-1185">Reference proteome</keyword>
<evidence type="ECO:0000313" key="1">
    <source>
        <dbReference type="EMBL" id="KAK5061299.1"/>
    </source>
</evidence>
<evidence type="ECO:0000313" key="2">
    <source>
        <dbReference type="Proteomes" id="UP001358417"/>
    </source>
</evidence>
<dbReference type="GeneID" id="89976006"/>
<dbReference type="RefSeq" id="XP_064710396.1">
    <property type="nucleotide sequence ID" value="XM_064851393.1"/>
</dbReference>
<name>A0AAV9NLB5_9EURO</name>
<reference evidence="1 2" key="1">
    <citation type="submission" date="2023-08" db="EMBL/GenBank/DDBJ databases">
        <title>Black Yeasts Isolated from many extreme environments.</title>
        <authorList>
            <person name="Coleine C."/>
            <person name="Stajich J.E."/>
            <person name="Selbmann L."/>
        </authorList>
    </citation>
    <scope>NUCLEOTIDE SEQUENCE [LARGE SCALE GENOMIC DNA]</scope>
    <source>
        <strain evidence="1 2">CCFEE 5792</strain>
    </source>
</reference>
<proteinExistence type="predicted"/>
<accession>A0AAV9NLB5</accession>
<comment type="caution">
    <text evidence="1">The sequence shown here is derived from an EMBL/GenBank/DDBJ whole genome shotgun (WGS) entry which is preliminary data.</text>
</comment>
<dbReference type="EMBL" id="JAVRRD010000003">
    <property type="protein sequence ID" value="KAK5061299.1"/>
    <property type="molecule type" value="Genomic_DNA"/>
</dbReference>
<protein>
    <submittedName>
        <fullName evidence="1">Uncharacterized protein</fullName>
    </submittedName>
</protein>
<gene>
    <name evidence="1" type="ORF">LTR84_007841</name>
</gene>
<sequence length="227" mass="25441">MAQAWLDGETMIANMSVKYSRLDTSKITIEEVNNDIEVMAAHWSVRLGAQMRRYAALNRSMAEADHICRSVAVGSDDGNENGVVIPKDFYLLPRLSQTIQNMTQDADFMYKLFDPVCNDILEAIEFWKKSTSQKQSVVMAKIQALSIACLLSRSDTDHRVQFDPFIGFSQMRTQTYDVKQIKLTAGIANNFRAAPNTPNALSCFCIKQCGNCGDQSKPWLSTCSTQD</sequence>